<keyword evidence="4" id="KW-0256">Endoplasmic reticulum</keyword>
<comment type="similarity">
    <text evidence="1 4">Belongs to the glycosyl hydrolase 63 family.</text>
</comment>
<sequence>MDFIISLFRKALPDGGRRYGDEEQDTSSLAAIVSQCETFQRKNLVTGSAFGFDYSFNRPSSYKYNASQWLWDSGAHQITWTALGEVNLAVADLRSQLNFQLDDGRIPQQINWHAKKSWRDPFKPQLYSKMEYNDLTQTPVLPYSLRSIYRATGNVAYLEEMVPKLVKYFNWWKANRDLDGTGVVTILHPWESGIDLSPGYDPALGVSPDARARPSWSVIYPQLIQLCLSYHYRYGWEQEKILSRTAAGAGLFNWFKVQDVAVNCIYASGWGVLGDLAAEYDTAVAAECYANQKHSEKGIIETLFSESAGHFVTGYKDNSNVQSFHDVKVVQMLFPLLLDSVSSEQISCIIGYLTDEDEFWTTHPVPSVSKAEAEYNPIFDTDLLWRGPSWGFTNWFIMEGLQKHGQTAILNKMMDRWISAVQKGGVWEMWNPETASGYGAEGLGMSTLIVDWMKRLGRK</sequence>
<keyword evidence="7" id="KW-1185">Reference proteome</keyword>
<dbReference type="PANTHER" id="PTHR10412">
    <property type="entry name" value="MANNOSYL-OLIGOSACCHARIDE GLUCOSIDASE"/>
    <property type="match status" value="1"/>
</dbReference>
<dbReference type="EMBL" id="FJOG01000062">
    <property type="protein sequence ID" value="CZR68977.1"/>
    <property type="molecule type" value="Genomic_DNA"/>
</dbReference>
<comment type="subcellular location">
    <subcellularLocation>
        <location evidence="4">Endoplasmic reticulum membrane</location>
        <topology evidence="4">Single-pass type II membrane protein</topology>
    </subcellularLocation>
</comment>
<dbReference type="GO" id="GO:0006487">
    <property type="term" value="P:protein N-linked glycosylation"/>
    <property type="evidence" value="ECO:0007669"/>
    <property type="project" value="UniProtKB-UniRule"/>
</dbReference>
<proteinExistence type="inferred from homology"/>
<feature type="domain" description="Mannosylglycerate hydrolase MGH1-like glycoside hydrolase" evidence="5">
    <location>
        <begin position="67"/>
        <end position="441"/>
    </location>
</feature>
<keyword evidence="2 4" id="KW-0378">Hydrolase</keyword>
<dbReference type="OrthoDB" id="40902at2759"/>
<keyword evidence="4" id="KW-0325">Glycoprotein</keyword>
<name>A0A1L7XVE7_9HELO</name>
<dbReference type="GO" id="GO:0005789">
    <property type="term" value="C:endoplasmic reticulum membrane"/>
    <property type="evidence" value="ECO:0007669"/>
    <property type="project" value="UniProtKB-SubCell"/>
</dbReference>
<evidence type="ECO:0000256" key="1">
    <source>
        <dbReference type="ARBA" id="ARBA00010833"/>
    </source>
</evidence>
<dbReference type="SUPFAM" id="SSF48208">
    <property type="entry name" value="Six-hairpin glycosidases"/>
    <property type="match status" value="1"/>
</dbReference>
<evidence type="ECO:0000259" key="5">
    <source>
        <dbReference type="Pfam" id="PF22422"/>
    </source>
</evidence>
<dbReference type="Proteomes" id="UP000184330">
    <property type="component" value="Unassembled WGS sequence"/>
</dbReference>
<dbReference type="STRING" id="576137.A0A1L7XVE7"/>
<dbReference type="EC" id="3.2.1.106" evidence="4"/>
<comment type="function">
    <text evidence="4">Cleaves the distal alpha 1,2-linked glucose residue from the Glc(3)Man(9)GlcNAc(2) oligosaccharide precursor.</text>
</comment>
<evidence type="ECO:0000256" key="4">
    <source>
        <dbReference type="RuleBase" id="RU369107"/>
    </source>
</evidence>
<dbReference type="InterPro" id="IPR054491">
    <property type="entry name" value="MGH1-like_GH"/>
</dbReference>
<dbReference type="GO" id="GO:0009311">
    <property type="term" value="P:oligosaccharide metabolic process"/>
    <property type="evidence" value="ECO:0007669"/>
    <property type="project" value="UniProtKB-UniRule"/>
</dbReference>
<dbReference type="GO" id="GO:0004573">
    <property type="term" value="F:Glc3Man9GlcNAc2 oligosaccharide glucosidase activity"/>
    <property type="evidence" value="ECO:0007669"/>
    <property type="project" value="UniProtKB-UniRule"/>
</dbReference>
<dbReference type="InterPro" id="IPR008928">
    <property type="entry name" value="6-hairpin_glycosidase_sf"/>
</dbReference>
<dbReference type="PANTHER" id="PTHR10412:SF11">
    <property type="entry name" value="MANNOSYL-OLIGOSACCHARIDE GLUCOSIDASE"/>
    <property type="match status" value="1"/>
</dbReference>
<comment type="pathway">
    <text evidence="4">Glycan metabolism; N-glycan degradation.</text>
</comment>
<dbReference type="Gene3D" id="1.50.10.10">
    <property type="match status" value="1"/>
</dbReference>
<protein>
    <recommendedName>
        <fullName evidence="4">Mannosyl-oligosaccharide glucosidase</fullName>
        <ecNumber evidence="4">3.2.1.106</ecNumber>
    </recommendedName>
    <alternativeName>
        <fullName evidence="4">Glucosidase I</fullName>
    </alternativeName>
</protein>
<keyword evidence="3 4" id="KW-0326">Glycosidase</keyword>
<evidence type="ECO:0000256" key="2">
    <source>
        <dbReference type="ARBA" id="ARBA00022801"/>
    </source>
</evidence>
<gene>
    <name evidence="6" type="ORF">PAC_18878</name>
</gene>
<dbReference type="AlphaFoldDB" id="A0A1L7XVE7"/>
<evidence type="ECO:0000313" key="6">
    <source>
        <dbReference type="EMBL" id="CZR68977.1"/>
    </source>
</evidence>
<reference evidence="6 7" key="1">
    <citation type="submission" date="2016-03" db="EMBL/GenBank/DDBJ databases">
        <authorList>
            <person name="Ploux O."/>
        </authorList>
    </citation>
    <scope>NUCLEOTIDE SEQUENCE [LARGE SCALE GENOMIC DNA]</scope>
    <source>
        <strain evidence="6 7">UAMH 11012</strain>
    </source>
</reference>
<dbReference type="InterPro" id="IPR004888">
    <property type="entry name" value="Glycoside_hydrolase_63"/>
</dbReference>
<evidence type="ECO:0000256" key="3">
    <source>
        <dbReference type="ARBA" id="ARBA00023295"/>
    </source>
</evidence>
<evidence type="ECO:0000313" key="7">
    <source>
        <dbReference type="Proteomes" id="UP000184330"/>
    </source>
</evidence>
<organism evidence="6 7">
    <name type="scientific">Phialocephala subalpina</name>
    <dbReference type="NCBI Taxonomy" id="576137"/>
    <lineage>
        <taxon>Eukaryota</taxon>
        <taxon>Fungi</taxon>
        <taxon>Dikarya</taxon>
        <taxon>Ascomycota</taxon>
        <taxon>Pezizomycotina</taxon>
        <taxon>Leotiomycetes</taxon>
        <taxon>Helotiales</taxon>
        <taxon>Mollisiaceae</taxon>
        <taxon>Phialocephala</taxon>
        <taxon>Phialocephala fortinii species complex</taxon>
    </lineage>
</organism>
<dbReference type="Pfam" id="PF22422">
    <property type="entry name" value="MGH1-like_GH"/>
    <property type="match status" value="1"/>
</dbReference>
<dbReference type="InterPro" id="IPR012341">
    <property type="entry name" value="6hp_glycosidase-like_sf"/>
</dbReference>
<accession>A0A1L7XVE7</accession>
<comment type="catalytic activity">
    <reaction evidence="4">
        <text>N(4)-(alpha-D-Glc-(1-&gt;2)-alpha-D-Glc-(1-&gt;3)-alpha-D-Glc-(1-&gt;3)-alpha-D-Man-(1-&gt;2)-alpha-D-Man-(1-&gt;2)-alpha-D-Man-(1-&gt;3)-[alpha-D-Man-(1-&gt;2)-alpha-D-Man-(1-&gt;3)-[alpha-D-Man-(1-&gt;2)-alpha-D-Man-(1-&gt;6)]-alpha-D-Man-(1-&gt;6)]-beta-D-Man-(1-&gt;4)-beta-D-GlcNAc-(1-&gt;4)-beta-D-GlcNAc)-L-asparaginyl-[protein] + H2O = N(4)-(alpha-D-Glc-(1-&gt;3)-alpha-D-Glc-(1-&gt;3)-alpha-D-Man-(1-&gt;2)-alpha-D-Man-(1-&gt;2)-alpha-D-Man-(1-&gt;3)-[alpha-D-Man-(1-&gt;2)-alpha-D-Man-(1-&gt;3)-[alpha-D-Man-(1-&gt;2)-alpha-D-Man-(1-&gt;6)]-alpha-D-Man-(1-&gt;6)]-beta-D-Man-(1-&gt;4)-beta-D-GlcNAc-(1-&gt;4)-beta-D-GlcNAc)-L-asparaginyl-[protein] + beta-D-glucose</text>
        <dbReference type="Rhea" id="RHEA:55988"/>
        <dbReference type="Rhea" id="RHEA-COMP:12806"/>
        <dbReference type="Rhea" id="RHEA-COMP:14355"/>
        <dbReference type="ChEBI" id="CHEBI:15377"/>
        <dbReference type="ChEBI" id="CHEBI:15903"/>
        <dbReference type="ChEBI" id="CHEBI:59082"/>
        <dbReference type="ChEBI" id="CHEBI:132537"/>
        <dbReference type="EC" id="3.2.1.106"/>
    </reaction>
</comment>